<gene>
    <name evidence="1" type="ORF">KH142_06025</name>
</gene>
<reference evidence="1" key="1">
    <citation type="submission" date="2021-02" db="EMBL/GenBank/DDBJ databases">
        <title>Infant gut strain persistence is associated with maternal origin, phylogeny, and functional potential including surface adhesion and iron acquisition.</title>
        <authorList>
            <person name="Lou Y.C."/>
        </authorList>
    </citation>
    <scope>NUCLEOTIDE SEQUENCE</scope>
    <source>
        <strain evidence="1">L2_039_000G1_dasL2_039_000G1_concoct_11</strain>
    </source>
</reference>
<protein>
    <submittedName>
        <fullName evidence="1">Uncharacterized protein</fullName>
    </submittedName>
</protein>
<accession>A0A943V0P9</accession>
<name>A0A943V0P9_9ACTN</name>
<evidence type="ECO:0000313" key="2">
    <source>
        <dbReference type="Proteomes" id="UP000727506"/>
    </source>
</evidence>
<evidence type="ECO:0000313" key="1">
    <source>
        <dbReference type="EMBL" id="MBS6941023.1"/>
    </source>
</evidence>
<organism evidence="1 2">
    <name type="scientific">Slackia piriformis</name>
    <dbReference type="NCBI Taxonomy" id="626934"/>
    <lineage>
        <taxon>Bacteria</taxon>
        <taxon>Bacillati</taxon>
        <taxon>Actinomycetota</taxon>
        <taxon>Coriobacteriia</taxon>
        <taxon>Eggerthellales</taxon>
        <taxon>Eggerthellaceae</taxon>
        <taxon>Slackia</taxon>
    </lineage>
</organism>
<dbReference type="Proteomes" id="UP000727506">
    <property type="component" value="Unassembled WGS sequence"/>
</dbReference>
<dbReference type="EMBL" id="JAGZSV010000100">
    <property type="protein sequence ID" value="MBS6941023.1"/>
    <property type="molecule type" value="Genomic_DNA"/>
</dbReference>
<feature type="non-terminal residue" evidence="1">
    <location>
        <position position="1"/>
    </location>
</feature>
<sequence length="129" mass="14593">LLFYGDHQPLLDGYKRLNGITNENIYDDLSHLSTEFAVYTNFEAAKQEQGLMAEKFSSFYLMNVFLDYIGMGKTPYMEFLSECMQALPVHSVKEEITGKNSLQTARFRRCCVESAPGRLASRAFAGIAL</sequence>
<proteinExistence type="predicted"/>
<comment type="caution">
    <text evidence="1">The sequence shown here is derived from an EMBL/GenBank/DDBJ whole genome shotgun (WGS) entry which is preliminary data.</text>
</comment>
<dbReference type="AlphaFoldDB" id="A0A943V0P9"/>